<evidence type="ECO:0000313" key="1">
    <source>
        <dbReference type="EMBL" id="RHL13474.1"/>
    </source>
</evidence>
<dbReference type="Pfam" id="PF13419">
    <property type="entry name" value="HAD_2"/>
    <property type="match status" value="1"/>
</dbReference>
<dbReference type="RefSeq" id="WP_118442059.1">
    <property type="nucleotide sequence ID" value="NZ_QROD01000044.1"/>
</dbReference>
<comment type="caution">
    <text evidence="1">The sequence shown here is derived from an EMBL/GenBank/DDBJ whole genome shotgun (WGS) entry which is preliminary data.</text>
</comment>
<evidence type="ECO:0000313" key="2">
    <source>
        <dbReference type="Proteomes" id="UP000284916"/>
    </source>
</evidence>
<dbReference type="Gene3D" id="1.10.150.400">
    <property type="match status" value="1"/>
</dbReference>
<evidence type="ECO:0008006" key="3">
    <source>
        <dbReference type="Google" id="ProtNLM"/>
    </source>
</evidence>
<dbReference type="SUPFAM" id="SSF56784">
    <property type="entry name" value="HAD-like"/>
    <property type="match status" value="1"/>
</dbReference>
<dbReference type="InterPro" id="IPR006439">
    <property type="entry name" value="HAD-SF_hydro_IA"/>
</dbReference>
<dbReference type="NCBIfam" id="TIGR01549">
    <property type="entry name" value="HAD-SF-IA-v1"/>
    <property type="match status" value="1"/>
</dbReference>
<dbReference type="Proteomes" id="UP000284916">
    <property type="component" value="Unassembled WGS sequence"/>
</dbReference>
<dbReference type="Gene3D" id="3.40.50.1000">
    <property type="entry name" value="HAD superfamily/HAD-like"/>
    <property type="match status" value="1"/>
</dbReference>
<dbReference type="InterPro" id="IPR041492">
    <property type="entry name" value="HAD_2"/>
</dbReference>
<sequence length="654" mass="77918">MDYFKQQLIPFQYVSFDVFDTLIFRTVTNYKSIFDIVTIKYQEKYGELLKSFPKVRILAEHKARKAQKGKEINIEMIYENLPYDHITRNRLRNIEEQCEIQNVIPNTIMIDILLWCKKQNKKIIITTDMYLPRSVFEKIMKKINVEYDYMFISGEEGETKRTGKLFPIVLKKLQIHPSELIHIGDDLNNDIQKPKEYGIKSLERIQNPITPPQYIKFNKKDILQDHLYNFILRQSQNQNNITNAYRIGYCILGPLMLEFCKWIHKIKNEENIDSLLFVAREGYFIKQCYELIYSEKTDYIRLNRNLLRLPLLQFDNPIKRFIEYLPDCREMKWKQIFNALLISNHTEISQYIKSKIKDFDYNKVLLKSDLKEHKFDDILSILIEKQKNIINEQASLLNQYIKEKKLTKGKIGLINNSMNGSGQSMIENYLSHKKLSSNIIGLQFVKREICIKRLGKRSRAWITENNISHFSSYIFQVNCLLLEHLLFEPTGTSLYFKASESNVDVVCEQPRSERNNFQFIESLQSMALQFIKDYRNNLNLNLNMHSYHIYLNSITFPIKEDALILCHLNDDDINGDKFLSDYSIPLSYKQIITGRIPEQIQWVEGYLSAKNFSTIYYLIYHLRMMIRCYRHSFKHFIADIKLIFNFQKIYYDAK</sequence>
<name>A0A415J0V0_9BACT</name>
<protein>
    <recommendedName>
        <fullName evidence="3">HAD family hydrolase</fullName>
    </recommendedName>
</protein>
<organism evidence="1 2">
    <name type="scientific">Phocaeicola plebeius</name>
    <dbReference type="NCBI Taxonomy" id="310297"/>
    <lineage>
        <taxon>Bacteria</taxon>
        <taxon>Pseudomonadati</taxon>
        <taxon>Bacteroidota</taxon>
        <taxon>Bacteroidia</taxon>
        <taxon>Bacteroidales</taxon>
        <taxon>Bacteroidaceae</taxon>
        <taxon>Phocaeicola</taxon>
    </lineage>
</organism>
<dbReference type="EMBL" id="QROI01000020">
    <property type="protein sequence ID" value="RHL13474.1"/>
    <property type="molecule type" value="Genomic_DNA"/>
</dbReference>
<dbReference type="InterPro" id="IPR036412">
    <property type="entry name" value="HAD-like_sf"/>
</dbReference>
<dbReference type="InterPro" id="IPR023214">
    <property type="entry name" value="HAD_sf"/>
</dbReference>
<accession>A0A415J0V0</accession>
<reference evidence="1 2" key="1">
    <citation type="submission" date="2018-08" db="EMBL/GenBank/DDBJ databases">
        <title>A genome reference for cultivated species of the human gut microbiota.</title>
        <authorList>
            <person name="Zou Y."/>
            <person name="Xue W."/>
            <person name="Luo G."/>
        </authorList>
    </citation>
    <scope>NUCLEOTIDE SEQUENCE [LARGE SCALE GENOMIC DNA]</scope>
    <source>
        <strain evidence="1 2">AF39-11</strain>
    </source>
</reference>
<proteinExistence type="predicted"/>
<dbReference type="AlphaFoldDB" id="A0A415J0V0"/>
<gene>
    <name evidence="1" type="ORF">DW035_12690</name>
</gene>